<proteinExistence type="predicted"/>
<dbReference type="Proteomes" id="UP001372338">
    <property type="component" value="Unassembled WGS sequence"/>
</dbReference>
<evidence type="ECO:0000313" key="3">
    <source>
        <dbReference type="EMBL" id="KAK7266249.1"/>
    </source>
</evidence>
<dbReference type="EMBL" id="JAYWIO010000004">
    <property type="protein sequence ID" value="KAK7266249.1"/>
    <property type="molecule type" value="Genomic_DNA"/>
</dbReference>
<gene>
    <name evidence="3" type="ORF">RIF29_18891</name>
</gene>
<reference evidence="3 4" key="1">
    <citation type="submission" date="2024-01" db="EMBL/GenBank/DDBJ databases">
        <title>The genomes of 5 underutilized Papilionoideae crops provide insights into root nodulation and disease resistanc.</title>
        <authorList>
            <person name="Yuan L."/>
        </authorList>
    </citation>
    <scope>NUCLEOTIDE SEQUENCE [LARGE SCALE GENOMIC DNA]</scope>
    <source>
        <strain evidence="3">ZHUSHIDOU_FW_LH</strain>
        <tissue evidence="3">Leaf</tissue>
    </source>
</reference>
<feature type="compositionally biased region" description="Basic and acidic residues" evidence="2">
    <location>
        <begin position="488"/>
        <end position="506"/>
    </location>
</feature>
<protein>
    <submittedName>
        <fullName evidence="3">Uncharacterized protein</fullName>
    </submittedName>
</protein>
<feature type="region of interest" description="Disordered" evidence="2">
    <location>
        <begin position="484"/>
        <end position="508"/>
    </location>
</feature>
<name>A0AAN9EYI3_CROPI</name>
<evidence type="ECO:0000256" key="2">
    <source>
        <dbReference type="SAM" id="MobiDB-lite"/>
    </source>
</evidence>
<dbReference type="PANTHER" id="PTHR34778:SF6">
    <property type="entry name" value="SHUGOSHIN C-TERMINAL DOMAIN-CONTAINING PROTEIN"/>
    <property type="match status" value="1"/>
</dbReference>
<evidence type="ECO:0000256" key="1">
    <source>
        <dbReference type="SAM" id="Coils"/>
    </source>
</evidence>
<keyword evidence="1" id="KW-0175">Coiled coil</keyword>
<keyword evidence="4" id="KW-1185">Reference proteome</keyword>
<feature type="region of interest" description="Disordered" evidence="2">
    <location>
        <begin position="522"/>
        <end position="555"/>
    </location>
</feature>
<accession>A0AAN9EYI3</accession>
<comment type="caution">
    <text evidence="3">The sequence shown here is derived from an EMBL/GenBank/DDBJ whole genome shotgun (WGS) entry which is preliminary data.</text>
</comment>
<dbReference type="PANTHER" id="PTHR34778">
    <property type="entry name" value="OS02G0580700 PROTEIN"/>
    <property type="match status" value="1"/>
</dbReference>
<feature type="compositionally biased region" description="Basic and acidic residues" evidence="2">
    <location>
        <begin position="544"/>
        <end position="555"/>
    </location>
</feature>
<organism evidence="3 4">
    <name type="scientific">Crotalaria pallida</name>
    <name type="common">Smooth rattlebox</name>
    <name type="synonym">Crotalaria striata</name>
    <dbReference type="NCBI Taxonomy" id="3830"/>
    <lineage>
        <taxon>Eukaryota</taxon>
        <taxon>Viridiplantae</taxon>
        <taxon>Streptophyta</taxon>
        <taxon>Embryophyta</taxon>
        <taxon>Tracheophyta</taxon>
        <taxon>Spermatophyta</taxon>
        <taxon>Magnoliopsida</taxon>
        <taxon>eudicotyledons</taxon>
        <taxon>Gunneridae</taxon>
        <taxon>Pentapetalae</taxon>
        <taxon>rosids</taxon>
        <taxon>fabids</taxon>
        <taxon>Fabales</taxon>
        <taxon>Fabaceae</taxon>
        <taxon>Papilionoideae</taxon>
        <taxon>50 kb inversion clade</taxon>
        <taxon>genistoids sensu lato</taxon>
        <taxon>core genistoids</taxon>
        <taxon>Crotalarieae</taxon>
        <taxon>Crotalaria</taxon>
    </lineage>
</organism>
<evidence type="ECO:0000313" key="4">
    <source>
        <dbReference type="Proteomes" id="UP001372338"/>
    </source>
</evidence>
<dbReference type="AlphaFoldDB" id="A0AAN9EYI3"/>
<feature type="coiled-coil region" evidence="1">
    <location>
        <begin position="105"/>
        <end position="132"/>
    </location>
</feature>
<sequence length="555" mass="63298">MEGKSGERKTSPLSHQSQNLNNFHSHFFIHHHQQHEAQKMMDLKKAYAEVILNTAKEAATRVMASEQRAIRFQHELAASKDEALRMLLRLKQMMDAKTAEADMTSLNQHRKIQELEAQLNEAEDIITDLRAELTQVWHELEKAKNRQVRSFEGQNVTQVAAFEENAKPETLVSSRDQELEYVTLCDVKNKSLTENDFDDKYGNSTKETEKLCISSLEDSNSHDSDFASIIMRSKEHELCKNGCTQRIRALEGKLLDKKLHTQDVNSQHFGLENGPIDKDNDGHVAKLRESSAKTKKMEIKKCHKKRRTFSSCRSCFPCKIHLNKTCKAKKGACSLRSINLCAISKWKRRLRHARMKSSVLEHCKPLFVLKHCSSVCDNLKCSEDEYVAKNTVPPLTDIEPMHGSTGVRETVQAVNSFEPVEKAAEKENELLNFEGSASQNLTDKFEVAEKATEKDNELLNFEGSSAENLTVPSSNMKVEVVDIPSTKTDLEDTKTLEENDGSRSPEDQMLLKYTFQRKRKKVCIGNPDEKTDSKKTVVKRRVEKKQNDSLEPQKF</sequence>